<protein>
    <submittedName>
        <fullName evidence="1">Uncharacterized protein</fullName>
    </submittedName>
</protein>
<accession>A0A495A895</accession>
<gene>
    <name evidence="1" type="ORF">C1C97_000640</name>
</gene>
<comment type="caution">
    <text evidence="1">The sequence shown here is derived from an EMBL/GenBank/DDBJ whole genome shotgun (WGS) entry which is preliminary data.</text>
</comment>
<reference evidence="1 2" key="1">
    <citation type="submission" date="2018-10" db="EMBL/GenBank/DDBJ databases">
        <title>Kocuria tytouropygialis sp. nov., isolated from the uropygial gland of an American barn owl (Tyto furcata).</title>
        <authorList>
            <person name="Braun M.S."/>
            <person name="Wang E."/>
            <person name="Zimmermann S."/>
            <person name="Wagner H."/>
            <person name="Wink M."/>
        </authorList>
    </citation>
    <scope>NUCLEOTIDE SEQUENCE [LARGE SCALE GENOMIC DNA]</scope>
    <source>
        <strain evidence="1 2">442</strain>
    </source>
</reference>
<evidence type="ECO:0000313" key="2">
    <source>
        <dbReference type="Proteomes" id="UP000249516"/>
    </source>
</evidence>
<organism evidence="1 2">
    <name type="scientific">Kocuria tytonis</name>
    <dbReference type="NCBI Taxonomy" id="2054280"/>
    <lineage>
        <taxon>Bacteria</taxon>
        <taxon>Bacillati</taxon>
        <taxon>Actinomycetota</taxon>
        <taxon>Actinomycetes</taxon>
        <taxon>Micrococcales</taxon>
        <taxon>Micrococcaceae</taxon>
        <taxon>Kocuria</taxon>
    </lineage>
</organism>
<dbReference type="RefSeq" id="WP_121029605.1">
    <property type="nucleotide sequence ID" value="NZ_PNJG02000001.1"/>
</dbReference>
<dbReference type="EMBL" id="PNJG02000001">
    <property type="protein sequence ID" value="RKQ36229.1"/>
    <property type="molecule type" value="Genomic_DNA"/>
</dbReference>
<evidence type="ECO:0000313" key="1">
    <source>
        <dbReference type="EMBL" id="RKQ36229.1"/>
    </source>
</evidence>
<dbReference type="Proteomes" id="UP000249516">
    <property type="component" value="Unassembled WGS sequence"/>
</dbReference>
<name>A0A495A895_9MICC</name>
<sequence length="194" mass="21967">MKQIKASEVKPGMTIRWEVKGLTHECTVSKTTFLSTDALYLRSSEGGDGYIPSDSLVTVLAEPPVEEPTAFGARVVADGHEFLLSHGGRRSWKARLDGKRYAWTDLCDMGSVVVIDATPSWTVPEQVTETPVVPERIEEWPEDDTHLREQRWRDRKGAVWSSRDGQWGYHSFTMGWMGLVGNRYPFDGPWDRVP</sequence>
<proteinExistence type="predicted"/>
<dbReference type="AlphaFoldDB" id="A0A495A895"/>
<keyword evidence="2" id="KW-1185">Reference proteome</keyword>